<dbReference type="VEuPathDB" id="FungiDB:PEXP_013460"/>
<protein>
    <submittedName>
        <fullName evidence="2">Uncharacterized protein</fullName>
    </submittedName>
</protein>
<feature type="compositionally biased region" description="Basic and acidic residues" evidence="1">
    <location>
        <begin position="1"/>
        <end position="16"/>
    </location>
</feature>
<gene>
    <name evidence="2" type="ORF">PEX2_064770</name>
</gene>
<evidence type="ECO:0000313" key="2">
    <source>
        <dbReference type="EMBL" id="KGO52015.1"/>
    </source>
</evidence>
<comment type="caution">
    <text evidence="2">The sequence shown here is derived from an EMBL/GenBank/DDBJ whole genome shotgun (WGS) entry which is preliminary data.</text>
</comment>
<keyword evidence="3" id="KW-1185">Reference proteome</keyword>
<dbReference type="HOGENOM" id="CLU_3014881_0_0_1"/>
<sequence length="56" mass="6334">MEQSERTARQETETDAIRPSGEMGKWGKGKTRNQIDITQAQGSEAEDRDLRDVLRG</sequence>
<dbReference type="Proteomes" id="UP000030143">
    <property type="component" value="Unassembled WGS sequence"/>
</dbReference>
<accession>A0A0A2JI80</accession>
<dbReference type="EMBL" id="JQFZ01000275">
    <property type="protein sequence ID" value="KGO52015.1"/>
    <property type="molecule type" value="Genomic_DNA"/>
</dbReference>
<dbReference type="OrthoDB" id="10568859at2759"/>
<organism evidence="2 3">
    <name type="scientific">Penicillium expansum</name>
    <name type="common">Blue mold rot fungus</name>
    <dbReference type="NCBI Taxonomy" id="27334"/>
    <lineage>
        <taxon>Eukaryota</taxon>
        <taxon>Fungi</taxon>
        <taxon>Dikarya</taxon>
        <taxon>Ascomycota</taxon>
        <taxon>Pezizomycotina</taxon>
        <taxon>Eurotiomycetes</taxon>
        <taxon>Eurotiomycetidae</taxon>
        <taxon>Eurotiales</taxon>
        <taxon>Aspergillaceae</taxon>
        <taxon>Penicillium</taxon>
    </lineage>
</organism>
<evidence type="ECO:0000313" key="3">
    <source>
        <dbReference type="Proteomes" id="UP000030143"/>
    </source>
</evidence>
<name>A0A0A2JI80_PENEN</name>
<feature type="region of interest" description="Disordered" evidence="1">
    <location>
        <begin position="1"/>
        <end position="56"/>
    </location>
</feature>
<evidence type="ECO:0000256" key="1">
    <source>
        <dbReference type="SAM" id="MobiDB-lite"/>
    </source>
</evidence>
<reference evidence="2 3" key="1">
    <citation type="journal article" date="2015" name="Mol. Plant Microbe Interact.">
        <title>Genome, transcriptome, and functional analyses of Penicillium expansum provide new insights into secondary metabolism and pathogenicity.</title>
        <authorList>
            <person name="Ballester A.R."/>
            <person name="Marcet-Houben M."/>
            <person name="Levin E."/>
            <person name="Sela N."/>
            <person name="Selma-Lazaro C."/>
            <person name="Carmona L."/>
            <person name="Wisniewski M."/>
            <person name="Droby S."/>
            <person name="Gonzalez-Candelas L."/>
            <person name="Gabaldon T."/>
        </authorList>
    </citation>
    <scope>NUCLEOTIDE SEQUENCE [LARGE SCALE GENOMIC DNA]</scope>
    <source>
        <strain evidence="2 3">MD-8</strain>
    </source>
</reference>
<dbReference type="GeneID" id="27679168"/>
<dbReference type="RefSeq" id="XP_016594813.1">
    <property type="nucleotide sequence ID" value="XM_016743748.1"/>
</dbReference>
<dbReference type="AlphaFoldDB" id="A0A0A2JI80"/>
<proteinExistence type="predicted"/>
<feature type="compositionally biased region" description="Polar residues" evidence="1">
    <location>
        <begin position="32"/>
        <end position="42"/>
    </location>
</feature>